<dbReference type="OrthoDB" id="5611741at2"/>
<feature type="transmembrane region" description="Helical" evidence="6">
    <location>
        <begin position="120"/>
        <end position="138"/>
    </location>
</feature>
<evidence type="ECO:0000313" key="8">
    <source>
        <dbReference type="EMBL" id="PSU45269.1"/>
    </source>
</evidence>
<keyword evidence="2" id="KW-1003">Cell membrane</keyword>
<feature type="transmembrane region" description="Helical" evidence="6">
    <location>
        <begin position="297"/>
        <end position="316"/>
    </location>
</feature>
<reference evidence="8 9" key="1">
    <citation type="submission" date="2018-01" db="EMBL/GenBank/DDBJ databases">
        <title>Whole genome sequencing of Histamine producing bacteria.</title>
        <authorList>
            <person name="Butler K."/>
        </authorList>
    </citation>
    <scope>NUCLEOTIDE SEQUENCE [LARGE SCALE GENOMIC DNA]</scope>
    <source>
        <strain evidence="8 9">JCM 12947</strain>
    </source>
</reference>
<dbReference type="PANTHER" id="PTHR35007:SF1">
    <property type="entry name" value="PILUS ASSEMBLY PROTEIN"/>
    <property type="match status" value="1"/>
</dbReference>
<feature type="transmembrane region" description="Helical" evidence="6">
    <location>
        <begin position="6"/>
        <end position="26"/>
    </location>
</feature>
<evidence type="ECO:0000256" key="6">
    <source>
        <dbReference type="SAM" id="Phobius"/>
    </source>
</evidence>
<keyword evidence="5 6" id="KW-0472">Membrane</keyword>
<dbReference type="EMBL" id="PYMJ01000033">
    <property type="protein sequence ID" value="PSU45269.1"/>
    <property type="molecule type" value="Genomic_DNA"/>
</dbReference>
<comment type="caution">
    <text evidence="8">The sequence shown here is derived from an EMBL/GenBank/DDBJ whole genome shotgun (WGS) entry which is preliminary data.</text>
</comment>
<dbReference type="GO" id="GO:0005886">
    <property type="term" value="C:plasma membrane"/>
    <property type="evidence" value="ECO:0007669"/>
    <property type="project" value="UniProtKB-SubCell"/>
</dbReference>
<evidence type="ECO:0000313" key="9">
    <source>
        <dbReference type="Proteomes" id="UP000240987"/>
    </source>
</evidence>
<feature type="transmembrane region" description="Helical" evidence="6">
    <location>
        <begin position="95"/>
        <end position="114"/>
    </location>
</feature>
<organism evidence="8 9">
    <name type="scientific">Photobacterium frigidiphilum</name>
    <dbReference type="NCBI Taxonomy" id="264736"/>
    <lineage>
        <taxon>Bacteria</taxon>
        <taxon>Pseudomonadati</taxon>
        <taxon>Pseudomonadota</taxon>
        <taxon>Gammaproteobacteria</taxon>
        <taxon>Vibrionales</taxon>
        <taxon>Vibrionaceae</taxon>
        <taxon>Photobacterium</taxon>
    </lineage>
</organism>
<evidence type="ECO:0000259" key="7">
    <source>
        <dbReference type="Pfam" id="PF00482"/>
    </source>
</evidence>
<dbReference type="PANTHER" id="PTHR35007">
    <property type="entry name" value="INTEGRAL MEMBRANE PROTEIN-RELATED"/>
    <property type="match status" value="1"/>
</dbReference>
<keyword evidence="3 6" id="KW-0812">Transmembrane</keyword>
<dbReference type="AlphaFoldDB" id="A0A2T3J8Z7"/>
<name>A0A2T3J8Z7_9GAMM</name>
<protein>
    <submittedName>
        <fullName evidence="8">Pilus assembly protein TadB</fullName>
    </submittedName>
</protein>
<evidence type="ECO:0000256" key="5">
    <source>
        <dbReference type="ARBA" id="ARBA00023136"/>
    </source>
</evidence>
<gene>
    <name evidence="8" type="ORF">C9J12_23480</name>
</gene>
<evidence type="ECO:0000256" key="1">
    <source>
        <dbReference type="ARBA" id="ARBA00004651"/>
    </source>
</evidence>
<sequence length="324" mass="36698">MGFDIKIYLLVFFIAAVVVSQTVLVSSTGSRAKRSRLLKNKLELIAETGNGQNQQSLLRKHYLDKLTPTERKLENNAVGEYLSEHLTLAGLEWKAYKTIFWLIIMSIVAAPITLVLTKSIIFSVLMPFLIILSFTFWLRYKAEKRLCLFEEQFVEALDVMKRALLVGYPFTEVMKTVSQEMPAPVSVEFGKTFSELNYGVDIKVALANLAQRNPSISVLAFNSAVIIQKETGGNLAETLENLSEVIRGRFRLLRKVRSLSAEGRMSAWILMCVPFVLVIMIYLSTPDYLDPLFESDRGVNLLMITGVCMLVGMIWIRKILRIEV</sequence>
<feature type="transmembrane region" description="Helical" evidence="6">
    <location>
        <begin position="265"/>
        <end position="285"/>
    </location>
</feature>
<evidence type="ECO:0000256" key="4">
    <source>
        <dbReference type="ARBA" id="ARBA00022989"/>
    </source>
</evidence>
<dbReference type="RefSeq" id="WP_107244920.1">
    <property type="nucleotide sequence ID" value="NZ_PYMJ01000033.1"/>
</dbReference>
<keyword evidence="9" id="KW-1185">Reference proteome</keyword>
<dbReference type="Proteomes" id="UP000240987">
    <property type="component" value="Unassembled WGS sequence"/>
</dbReference>
<accession>A0A2T3J8Z7</accession>
<dbReference type="Pfam" id="PF00482">
    <property type="entry name" value="T2SSF"/>
    <property type="match status" value="1"/>
</dbReference>
<comment type="subcellular location">
    <subcellularLocation>
        <location evidence="1">Cell membrane</location>
        <topology evidence="1">Multi-pass membrane protein</topology>
    </subcellularLocation>
</comment>
<evidence type="ECO:0000256" key="2">
    <source>
        <dbReference type="ARBA" id="ARBA00022475"/>
    </source>
</evidence>
<evidence type="ECO:0000256" key="3">
    <source>
        <dbReference type="ARBA" id="ARBA00022692"/>
    </source>
</evidence>
<dbReference type="InterPro" id="IPR018076">
    <property type="entry name" value="T2SS_GspF_dom"/>
</dbReference>
<proteinExistence type="predicted"/>
<keyword evidence="4 6" id="KW-1133">Transmembrane helix</keyword>
<feature type="domain" description="Type II secretion system protein GspF" evidence="7">
    <location>
        <begin position="157"/>
        <end position="282"/>
    </location>
</feature>